<dbReference type="Gene3D" id="1.10.1040.10">
    <property type="entry name" value="N-(1-d-carboxylethyl)-l-norvaline Dehydrogenase, domain 2"/>
    <property type="match status" value="1"/>
</dbReference>
<dbReference type="Pfam" id="PF03446">
    <property type="entry name" value="NAD_binding_2"/>
    <property type="match status" value="1"/>
</dbReference>
<dbReference type="InterPro" id="IPR051265">
    <property type="entry name" value="HIBADH-related_NP60_sf"/>
</dbReference>
<dbReference type="SUPFAM" id="SSF54427">
    <property type="entry name" value="NTF2-like"/>
    <property type="match status" value="1"/>
</dbReference>
<feature type="domain" description="6-phosphogluconate dehydrogenase NADP-binding" evidence="1">
    <location>
        <begin position="6"/>
        <end position="148"/>
    </location>
</feature>
<dbReference type="Pfam" id="PF12893">
    <property type="entry name" value="Lumazine_bd_2"/>
    <property type="match status" value="1"/>
</dbReference>
<dbReference type="GO" id="GO:0050661">
    <property type="term" value="F:NADP binding"/>
    <property type="evidence" value="ECO:0007669"/>
    <property type="project" value="InterPro"/>
</dbReference>
<evidence type="ECO:0000313" key="2">
    <source>
        <dbReference type="EMBL" id="KJK34049.1"/>
    </source>
</evidence>
<dbReference type="Gene3D" id="3.40.50.720">
    <property type="entry name" value="NAD(P)-binding Rossmann-like Domain"/>
    <property type="match status" value="1"/>
</dbReference>
<evidence type="ECO:0000313" key="3">
    <source>
        <dbReference type="Proteomes" id="UP000034786"/>
    </source>
</evidence>
<gene>
    <name evidence="2" type="ORF">UK15_37720</name>
</gene>
<keyword evidence="3" id="KW-1185">Reference proteome</keyword>
<dbReference type="AlphaFoldDB" id="A0A0M2GFI0"/>
<dbReference type="InterPro" id="IPR006115">
    <property type="entry name" value="6PGDH_NADP-bd"/>
</dbReference>
<dbReference type="RefSeq" id="WP_031144540.1">
    <property type="nucleotide sequence ID" value="NZ_JYJH01000062.1"/>
</dbReference>
<comment type="caution">
    <text evidence="2">The sequence shown here is derived from an EMBL/GenBank/DDBJ whole genome shotgun (WGS) entry which is preliminary data.</text>
</comment>
<dbReference type="EMBL" id="JYJH01000062">
    <property type="protein sequence ID" value="KJK34049.1"/>
    <property type="molecule type" value="Genomic_DNA"/>
</dbReference>
<dbReference type="InterPro" id="IPR036291">
    <property type="entry name" value="NAD(P)-bd_dom_sf"/>
</dbReference>
<dbReference type="InterPro" id="IPR013328">
    <property type="entry name" value="6PGD_dom2"/>
</dbReference>
<dbReference type="PANTHER" id="PTHR43580:SF2">
    <property type="entry name" value="CYTOKINE-LIKE NUCLEAR FACTOR N-PAC"/>
    <property type="match status" value="1"/>
</dbReference>
<dbReference type="Gene3D" id="3.10.450.50">
    <property type="match status" value="1"/>
</dbReference>
<dbReference type="Proteomes" id="UP000034786">
    <property type="component" value="Unassembled WGS sequence"/>
</dbReference>
<accession>A0A0M2GFI0</accession>
<dbReference type="InterPro" id="IPR032710">
    <property type="entry name" value="NTF2-like_dom_sf"/>
</dbReference>
<sequence length="385" mass="40508">MTTPNRIAVLGLGRMGGAIASRLTAQDWDVVGWTRSGRTSGTVKTTSDPNEAVARADLVLLALFDGPACQQVLDDVRDSLRPDTMVLNTSTIAPAEASNLARQLGPSYVHAPVLGSVPAAAAGALQILAAADQDALDRARPVLEMLGTVRRVDDAATAAALKLIANNSLAGAVLAVRDSLRQADALGLQRAQALDVLELGQLGGLVARKRPFLDGESRADTADFTIGALAKDMTLLADASNTPLRSAVGLADTSAAPEADIAMAATAPAVSDAVLQPLRAYIRGHATGEPAHFRDAFLPTAHIEGIRGGAFVSWPLDEYCALFHGHSAPDEPTRSRRIDTVDVHGTIATATMTLQHGAETFTDLFLLVRVDDSWRIANKAYHRHS</sequence>
<dbReference type="PANTHER" id="PTHR43580">
    <property type="entry name" value="OXIDOREDUCTASE GLYR1-RELATED"/>
    <property type="match status" value="1"/>
</dbReference>
<proteinExistence type="predicted"/>
<dbReference type="STRING" id="284040.UK15_37720"/>
<protein>
    <submittedName>
        <fullName evidence="2">6-phosphogluconate dehydrogenase</fullName>
    </submittedName>
</protein>
<evidence type="ECO:0000259" key="1">
    <source>
        <dbReference type="Pfam" id="PF03446"/>
    </source>
</evidence>
<dbReference type="PATRIC" id="fig|284040.3.peg.7409"/>
<reference evidence="3" key="1">
    <citation type="submission" date="2015-02" db="EMBL/GenBank/DDBJ databases">
        <authorList>
            <person name="Ju K.-S."/>
            <person name="Doroghazi J.R."/>
            <person name="Metcalf W."/>
        </authorList>
    </citation>
    <scope>NUCLEOTIDE SEQUENCE [LARGE SCALE GENOMIC DNA]</scope>
    <source>
        <strain evidence="3">NRRL B-16380</strain>
    </source>
</reference>
<name>A0A0M2GFI0_9ACTN</name>
<organism evidence="2 3">
    <name type="scientific">Streptomyces variegatus</name>
    <dbReference type="NCBI Taxonomy" id="284040"/>
    <lineage>
        <taxon>Bacteria</taxon>
        <taxon>Bacillati</taxon>
        <taxon>Actinomycetota</taxon>
        <taxon>Actinomycetes</taxon>
        <taxon>Kitasatosporales</taxon>
        <taxon>Streptomycetaceae</taxon>
        <taxon>Streptomyces</taxon>
    </lineage>
</organism>
<dbReference type="SUPFAM" id="SSF51735">
    <property type="entry name" value="NAD(P)-binding Rossmann-fold domains"/>
    <property type="match status" value="1"/>
</dbReference>
<dbReference type="InterPro" id="IPR039437">
    <property type="entry name" value="FrzH/put_lumazine-bd"/>
</dbReference>
<dbReference type="InterPro" id="IPR008927">
    <property type="entry name" value="6-PGluconate_DH-like_C_sf"/>
</dbReference>
<dbReference type="SUPFAM" id="SSF48179">
    <property type="entry name" value="6-phosphogluconate dehydrogenase C-terminal domain-like"/>
    <property type="match status" value="1"/>
</dbReference>